<dbReference type="AlphaFoldDB" id="A0AAN2FHQ1"/>
<dbReference type="RefSeq" id="WP_235188791.1">
    <property type="nucleotide sequence ID" value="NZ_JNVA01000144.1"/>
</dbReference>
<dbReference type="SUPFAM" id="SSF159501">
    <property type="entry name" value="EreA/ChaN-like"/>
    <property type="match status" value="1"/>
</dbReference>
<keyword evidence="1" id="KW-0614">Plasmid</keyword>
<dbReference type="EMBL" id="OW970319">
    <property type="protein sequence ID" value="CAH6384726.1"/>
    <property type="molecule type" value="Genomic_DNA"/>
</dbReference>
<proteinExistence type="predicted"/>
<organism evidence="1 2">
    <name type="scientific">Enterobacter agglomerans</name>
    <name type="common">Erwinia herbicola</name>
    <name type="synonym">Pantoea agglomerans</name>
    <dbReference type="NCBI Taxonomy" id="549"/>
    <lineage>
        <taxon>Bacteria</taxon>
        <taxon>Pseudomonadati</taxon>
        <taxon>Pseudomonadota</taxon>
        <taxon>Gammaproteobacteria</taxon>
        <taxon>Enterobacterales</taxon>
        <taxon>Erwiniaceae</taxon>
        <taxon>Pantoea</taxon>
        <taxon>Pantoea agglomerans group</taxon>
    </lineage>
</organism>
<accession>A0AAN2FHQ1</accession>
<sequence>MNDEISFFSKIRLLFVGECIHGVSEFTLFKQEIAESYFFENSILVFEADCAGMQLSNVEHDPTYLRLANFPKVMRTKETLQLLSWAIDRQIPCLGIDCIPRRDLADFSRLLQPLRRSKIAQNNMMKGTDSYFVWRDSQMANNLLKIVNDYPESRILVMLHNLHIKKMGSMENSELSLLSVREIIEKALPGQSCSIAQFARGGQALHNDLTEFNFQIDDPLAIETYPFTYQSKSVLTFQIPKDRVGWHHAFEQEKIPVCKQYEGCKVFTSVHLPSLINWF</sequence>
<evidence type="ECO:0000313" key="1">
    <source>
        <dbReference type="EMBL" id="CAH6384726.1"/>
    </source>
</evidence>
<protein>
    <submittedName>
        <fullName evidence="1">Erythromycin esterase</fullName>
    </submittedName>
</protein>
<name>A0AAN2FHQ1_ENTAG</name>
<reference evidence="1" key="1">
    <citation type="submission" date="2022-05" db="EMBL/GenBank/DDBJ databases">
        <authorList>
            <person name="Pothier F. J."/>
        </authorList>
    </citation>
    <scope>NUCLEOTIDE SEQUENCE</scope>
    <source>
        <strain evidence="1">DAPP-PG734</strain>
        <plasmid evidence="1">P4</plasmid>
    </source>
</reference>
<geneLocation type="plasmid" evidence="1 2">
    <name>P4</name>
</geneLocation>
<gene>
    <name evidence="1" type="ORF">DAPPPG734_25575</name>
</gene>
<dbReference type="Proteomes" id="UP001158961">
    <property type="component" value="Plasmid P4"/>
</dbReference>
<evidence type="ECO:0000313" key="2">
    <source>
        <dbReference type="Proteomes" id="UP001158961"/>
    </source>
</evidence>